<organism evidence="6 7">
    <name type="scientific">Penicillium citrinum</name>
    <dbReference type="NCBI Taxonomy" id="5077"/>
    <lineage>
        <taxon>Eukaryota</taxon>
        <taxon>Fungi</taxon>
        <taxon>Dikarya</taxon>
        <taxon>Ascomycota</taxon>
        <taxon>Pezizomycotina</taxon>
        <taxon>Eurotiomycetes</taxon>
        <taxon>Eurotiomycetidae</taxon>
        <taxon>Eurotiales</taxon>
        <taxon>Aspergillaceae</taxon>
        <taxon>Penicillium</taxon>
    </lineage>
</organism>
<feature type="compositionally biased region" description="Polar residues" evidence="4">
    <location>
        <begin position="205"/>
        <end position="221"/>
    </location>
</feature>
<reference evidence="6" key="2">
    <citation type="journal article" date="2023" name="IMA Fungus">
        <title>Comparative genomic study of the Penicillium genus elucidates a diverse pangenome and 15 lateral gene transfer events.</title>
        <authorList>
            <person name="Petersen C."/>
            <person name="Sorensen T."/>
            <person name="Nielsen M.R."/>
            <person name="Sondergaard T.E."/>
            <person name="Sorensen J.L."/>
            <person name="Fitzpatrick D.A."/>
            <person name="Frisvad J.C."/>
            <person name="Nielsen K.L."/>
        </authorList>
    </citation>
    <scope>NUCLEOTIDE SEQUENCE</scope>
    <source>
        <strain evidence="6">IBT 23319</strain>
    </source>
</reference>
<accession>A0A9W9NN18</accession>
<dbReference type="Proteomes" id="UP001147733">
    <property type="component" value="Unassembled WGS sequence"/>
</dbReference>
<evidence type="ECO:0000313" key="7">
    <source>
        <dbReference type="Proteomes" id="UP001147733"/>
    </source>
</evidence>
<dbReference type="GeneID" id="81387337"/>
<keyword evidence="1" id="KW-0645">Protease</keyword>
<dbReference type="RefSeq" id="XP_056497935.1">
    <property type="nucleotide sequence ID" value="XM_056648170.1"/>
</dbReference>
<feature type="compositionally biased region" description="Polar residues" evidence="4">
    <location>
        <begin position="130"/>
        <end position="158"/>
    </location>
</feature>
<name>A0A9W9NN18_PENCI</name>
<feature type="compositionally biased region" description="Low complexity" evidence="4">
    <location>
        <begin position="161"/>
        <end position="204"/>
    </location>
</feature>
<evidence type="ECO:0000256" key="4">
    <source>
        <dbReference type="SAM" id="MobiDB-lite"/>
    </source>
</evidence>
<feature type="region of interest" description="Disordered" evidence="4">
    <location>
        <begin position="106"/>
        <end position="221"/>
    </location>
</feature>
<dbReference type="GO" id="GO:0008236">
    <property type="term" value="F:serine-type peptidase activity"/>
    <property type="evidence" value="ECO:0007669"/>
    <property type="project" value="UniProtKB-KW"/>
</dbReference>
<feature type="signal peptide" evidence="5">
    <location>
        <begin position="1"/>
        <end position="20"/>
    </location>
</feature>
<evidence type="ECO:0000256" key="5">
    <source>
        <dbReference type="SAM" id="SignalP"/>
    </source>
</evidence>
<proteinExistence type="predicted"/>
<dbReference type="GO" id="GO:0006508">
    <property type="term" value="P:proteolysis"/>
    <property type="evidence" value="ECO:0007669"/>
    <property type="project" value="UniProtKB-KW"/>
</dbReference>
<protein>
    <recommendedName>
        <fullName evidence="8">GPI anchored serine-threonine rich protein</fullName>
    </recommendedName>
</protein>
<comment type="caution">
    <text evidence="6">The sequence shown here is derived from an EMBL/GenBank/DDBJ whole genome shotgun (WGS) entry which is preliminary data.</text>
</comment>
<feature type="compositionally biased region" description="Pro residues" evidence="4">
    <location>
        <begin position="112"/>
        <end position="122"/>
    </location>
</feature>
<sequence>MYFRWPLVTLIAYGLAKVQATGLPLAAIALITDDLVARQEYSCPTGGAYTWCPGHEGCCSVGQPCVTTTGYVKCKAPCYGPTCKGGFCCDIGFQCPPPGQKACLQTNFPSFPTDPPSLPPPISSYESDQETYTSDSEPPLTTSDTETSQSYPSPTSGPEPSLTSTTDVITSSTRTTDSSLASSSSDLASTNSQSQSQSQNQTQSESKSPISSGTSTASPVSTGMAISLSSSFGLWTTWVYTWVLGLTFMM</sequence>
<evidence type="ECO:0008006" key="8">
    <source>
        <dbReference type="Google" id="ProtNLM"/>
    </source>
</evidence>
<keyword evidence="7" id="KW-1185">Reference proteome</keyword>
<dbReference type="PROSITE" id="PS00138">
    <property type="entry name" value="SUBTILASE_SER"/>
    <property type="match status" value="1"/>
</dbReference>
<reference evidence="6" key="1">
    <citation type="submission" date="2022-11" db="EMBL/GenBank/DDBJ databases">
        <authorList>
            <person name="Petersen C."/>
        </authorList>
    </citation>
    <scope>NUCLEOTIDE SEQUENCE</scope>
    <source>
        <strain evidence="6">IBT 23319</strain>
    </source>
</reference>
<evidence type="ECO:0000256" key="3">
    <source>
        <dbReference type="ARBA" id="ARBA00022825"/>
    </source>
</evidence>
<dbReference type="AlphaFoldDB" id="A0A9W9NN18"/>
<evidence type="ECO:0000313" key="6">
    <source>
        <dbReference type="EMBL" id="KAJ5223012.1"/>
    </source>
</evidence>
<keyword evidence="3" id="KW-0720">Serine protease</keyword>
<dbReference type="EMBL" id="JAPQKT010000008">
    <property type="protein sequence ID" value="KAJ5223012.1"/>
    <property type="molecule type" value="Genomic_DNA"/>
</dbReference>
<keyword evidence="5" id="KW-0732">Signal</keyword>
<keyword evidence="2" id="KW-0378">Hydrolase</keyword>
<dbReference type="InterPro" id="IPR023828">
    <property type="entry name" value="Peptidase_S8_Ser-AS"/>
</dbReference>
<evidence type="ECO:0000256" key="2">
    <source>
        <dbReference type="ARBA" id="ARBA00022801"/>
    </source>
</evidence>
<gene>
    <name evidence="6" type="ORF">N7469_009252</name>
</gene>
<evidence type="ECO:0000256" key="1">
    <source>
        <dbReference type="ARBA" id="ARBA00022670"/>
    </source>
</evidence>
<feature type="chain" id="PRO_5040976205" description="GPI anchored serine-threonine rich protein" evidence="5">
    <location>
        <begin position="21"/>
        <end position="250"/>
    </location>
</feature>